<proteinExistence type="predicted"/>
<dbReference type="AlphaFoldDB" id="A0A402BK80"/>
<evidence type="ECO:0000313" key="1">
    <source>
        <dbReference type="EMBL" id="GCE31736.1"/>
    </source>
</evidence>
<name>A0A402BK80_9CHLR</name>
<accession>A0A402BK80</accession>
<organism evidence="1 2">
    <name type="scientific">Dictyobacter alpinus</name>
    <dbReference type="NCBI Taxonomy" id="2014873"/>
    <lineage>
        <taxon>Bacteria</taxon>
        <taxon>Bacillati</taxon>
        <taxon>Chloroflexota</taxon>
        <taxon>Ktedonobacteria</taxon>
        <taxon>Ktedonobacterales</taxon>
        <taxon>Dictyobacteraceae</taxon>
        <taxon>Dictyobacter</taxon>
    </lineage>
</organism>
<sequence length="57" mass="6339">MQMHASQRAIAFDEYLTTNTPVQINDGIHTQNTISWVGECTDICTSLKLILPCLTNS</sequence>
<dbReference type="Proteomes" id="UP000287171">
    <property type="component" value="Unassembled WGS sequence"/>
</dbReference>
<evidence type="ECO:0000313" key="2">
    <source>
        <dbReference type="Proteomes" id="UP000287171"/>
    </source>
</evidence>
<dbReference type="EMBL" id="BIFT01000002">
    <property type="protein sequence ID" value="GCE31736.1"/>
    <property type="molecule type" value="Genomic_DNA"/>
</dbReference>
<keyword evidence="2" id="KW-1185">Reference proteome</keyword>
<gene>
    <name evidence="1" type="ORF">KDA_72200</name>
</gene>
<comment type="caution">
    <text evidence="1">The sequence shown here is derived from an EMBL/GenBank/DDBJ whole genome shotgun (WGS) entry which is preliminary data.</text>
</comment>
<reference evidence="2" key="1">
    <citation type="submission" date="2018-12" db="EMBL/GenBank/DDBJ databases">
        <title>Tengunoibacter tsumagoiensis gen. nov., sp. nov., Dictyobacter kobayashii sp. nov., D. alpinus sp. nov., and D. joshuensis sp. nov. and description of Dictyobacteraceae fam. nov. within the order Ktedonobacterales isolated from Tengu-no-mugimeshi.</title>
        <authorList>
            <person name="Wang C.M."/>
            <person name="Zheng Y."/>
            <person name="Sakai Y."/>
            <person name="Toyoda A."/>
            <person name="Minakuchi Y."/>
            <person name="Abe K."/>
            <person name="Yokota A."/>
            <person name="Yabe S."/>
        </authorList>
    </citation>
    <scope>NUCLEOTIDE SEQUENCE [LARGE SCALE GENOMIC DNA]</scope>
    <source>
        <strain evidence="2">Uno16</strain>
    </source>
</reference>
<protein>
    <submittedName>
        <fullName evidence="1">Uncharacterized protein</fullName>
    </submittedName>
</protein>